<evidence type="ECO:0000313" key="2">
    <source>
        <dbReference type="Proteomes" id="UP000784294"/>
    </source>
</evidence>
<comment type="caution">
    <text evidence="1">The sequence shown here is derived from an EMBL/GenBank/DDBJ whole genome shotgun (WGS) entry which is preliminary data.</text>
</comment>
<dbReference type="Proteomes" id="UP000784294">
    <property type="component" value="Unassembled WGS sequence"/>
</dbReference>
<evidence type="ECO:0000313" key="1">
    <source>
        <dbReference type="EMBL" id="VEL41073.1"/>
    </source>
</evidence>
<dbReference type="OrthoDB" id="207081at2759"/>
<proteinExistence type="predicted"/>
<name>A0A3S5CR10_9PLAT</name>
<dbReference type="AlphaFoldDB" id="A0A3S5CR10"/>
<sequence>MPRVPGDLPVLIVANHRDMGHHRTLTASEVKAFLASEADASRDSP</sequence>
<gene>
    <name evidence="1" type="ORF">PXEA_LOCUS34513</name>
</gene>
<dbReference type="EMBL" id="CAAALY010267751">
    <property type="protein sequence ID" value="VEL41073.1"/>
    <property type="molecule type" value="Genomic_DNA"/>
</dbReference>
<keyword evidence="2" id="KW-1185">Reference proteome</keyword>
<protein>
    <submittedName>
        <fullName evidence="1">Uncharacterized protein</fullName>
    </submittedName>
</protein>
<organism evidence="1 2">
    <name type="scientific">Protopolystoma xenopodis</name>
    <dbReference type="NCBI Taxonomy" id="117903"/>
    <lineage>
        <taxon>Eukaryota</taxon>
        <taxon>Metazoa</taxon>
        <taxon>Spiralia</taxon>
        <taxon>Lophotrochozoa</taxon>
        <taxon>Platyhelminthes</taxon>
        <taxon>Monogenea</taxon>
        <taxon>Polyopisthocotylea</taxon>
        <taxon>Polystomatidea</taxon>
        <taxon>Polystomatidae</taxon>
        <taxon>Protopolystoma</taxon>
    </lineage>
</organism>
<reference evidence="1" key="1">
    <citation type="submission" date="2018-11" db="EMBL/GenBank/DDBJ databases">
        <authorList>
            <consortium name="Pathogen Informatics"/>
        </authorList>
    </citation>
    <scope>NUCLEOTIDE SEQUENCE</scope>
</reference>
<accession>A0A3S5CR10</accession>